<feature type="compositionally biased region" description="Basic residues" evidence="1">
    <location>
        <begin position="37"/>
        <end position="48"/>
    </location>
</feature>
<feature type="compositionally biased region" description="Basic and acidic residues" evidence="1">
    <location>
        <begin position="54"/>
        <end position="67"/>
    </location>
</feature>
<evidence type="ECO:0000256" key="1">
    <source>
        <dbReference type="SAM" id="MobiDB-lite"/>
    </source>
</evidence>
<proteinExistence type="predicted"/>
<gene>
    <name evidence="2" type="ORF">A0H81_13198</name>
</gene>
<feature type="compositionally biased region" description="Basic and acidic residues" evidence="1">
    <location>
        <begin position="217"/>
        <end position="233"/>
    </location>
</feature>
<dbReference type="STRING" id="5627.A0A1C7LRP3"/>
<sequence length="276" mass="30042">MARNFPDPKANIGQYIIPPSELYRLNNKTTEDLGHTPPKKARSSRKVRSQSAPVEERMPSSQDEKRMPSLPLPPRRAGTTPREGSFPRDALPSPDIPSFSAEDTVNNFFPTPASLPLSEFGVRAQADAPPPRPKRSDRRTPANIDVPSHSASSSIAPHSLMTPRAHPHPHVTVTVDVMRRPSTSAVSYASTSRQASASTSSSSPSSLSQKRSPLTFRELESPRHALTEKEKADKWEDLLARSAQAGGTLHIGDLGLPSEHLDVSDASAHDSDSYPR</sequence>
<accession>A0A1C7LRP3</accession>
<name>A0A1C7LRP3_GRIFR</name>
<dbReference type="OrthoDB" id="3364707at2759"/>
<evidence type="ECO:0000313" key="2">
    <source>
        <dbReference type="EMBL" id="OBZ66737.1"/>
    </source>
</evidence>
<keyword evidence="3" id="KW-1185">Reference proteome</keyword>
<dbReference type="AlphaFoldDB" id="A0A1C7LRP3"/>
<dbReference type="EMBL" id="LUGG01000027">
    <property type="protein sequence ID" value="OBZ66737.1"/>
    <property type="molecule type" value="Genomic_DNA"/>
</dbReference>
<dbReference type="Proteomes" id="UP000092993">
    <property type="component" value="Unassembled WGS sequence"/>
</dbReference>
<feature type="compositionally biased region" description="Low complexity" evidence="1">
    <location>
        <begin position="147"/>
        <end position="175"/>
    </location>
</feature>
<evidence type="ECO:0000313" key="3">
    <source>
        <dbReference type="Proteomes" id="UP000092993"/>
    </source>
</evidence>
<feature type="compositionally biased region" description="Low complexity" evidence="1">
    <location>
        <begin position="190"/>
        <end position="214"/>
    </location>
</feature>
<organism evidence="2 3">
    <name type="scientific">Grifola frondosa</name>
    <name type="common">Maitake</name>
    <name type="synonym">Polyporus frondosus</name>
    <dbReference type="NCBI Taxonomy" id="5627"/>
    <lineage>
        <taxon>Eukaryota</taxon>
        <taxon>Fungi</taxon>
        <taxon>Dikarya</taxon>
        <taxon>Basidiomycota</taxon>
        <taxon>Agaricomycotina</taxon>
        <taxon>Agaricomycetes</taxon>
        <taxon>Polyporales</taxon>
        <taxon>Grifolaceae</taxon>
        <taxon>Grifola</taxon>
    </lineage>
</organism>
<feature type="region of interest" description="Disordered" evidence="1">
    <location>
        <begin position="248"/>
        <end position="276"/>
    </location>
</feature>
<feature type="compositionally biased region" description="Basic and acidic residues" evidence="1">
    <location>
        <begin position="259"/>
        <end position="276"/>
    </location>
</feature>
<comment type="caution">
    <text evidence="2">The sequence shown here is derived from an EMBL/GenBank/DDBJ whole genome shotgun (WGS) entry which is preliminary data.</text>
</comment>
<reference evidence="2 3" key="1">
    <citation type="submission" date="2016-03" db="EMBL/GenBank/DDBJ databases">
        <title>Whole genome sequencing of Grifola frondosa 9006-11.</title>
        <authorList>
            <person name="Min B."/>
            <person name="Park H."/>
            <person name="Kim J.-G."/>
            <person name="Cho H."/>
            <person name="Oh Y.-L."/>
            <person name="Kong W.-S."/>
            <person name="Choi I.-G."/>
        </authorList>
    </citation>
    <scope>NUCLEOTIDE SEQUENCE [LARGE SCALE GENOMIC DNA]</scope>
    <source>
        <strain evidence="2 3">9006-11</strain>
    </source>
</reference>
<protein>
    <submittedName>
        <fullName evidence="2">Uncharacterized protein</fullName>
    </submittedName>
</protein>
<feature type="region of interest" description="Disordered" evidence="1">
    <location>
        <begin position="1"/>
        <end position="233"/>
    </location>
</feature>